<reference evidence="2 3" key="1">
    <citation type="submission" date="2014-07" db="EMBL/GenBank/DDBJ databases">
        <authorList>
            <person name="Zhang J.E."/>
            <person name="Yang H."/>
            <person name="Guo J."/>
            <person name="Deng Z."/>
            <person name="Luo H."/>
            <person name="Luo M."/>
            <person name="Zhao B."/>
        </authorList>
    </citation>
    <scope>NUCLEOTIDE SEQUENCE [LARGE SCALE GENOMIC DNA]</scope>
    <source>
        <strain evidence="2 3">1CP</strain>
    </source>
</reference>
<dbReference type="AlphaFoldDB" id="A0A1B1K9T9"/>
<evidence type="ECO:0000256" key="1">
    <source>
        <dbReference type="SAM" id="Phobius"/>
    </source>
</evidence>
<accession>A0A1B1K9T9</accession>
<keyword evidence="1" id="KW-0812">Transmembrane</keyword>
<sequence length="44" mass="4518">MSVETAINVLLAYSSPVLAMGLLGSIPGLAVLYGLAKRDAATNR</sequence>
<dbReference type="Proteomes" id="UP000186108">
    <property type="component" value="Chromosome"/>
</dbReference>
<gene>
    <name evidence="2" type="ORF">R1CP_23545</name>
</gene>
<feature type="transmembrane region" description="Helical" evidence="1">
    <location>
        <begin position="12"/>
        <end position="36"/>
    </location>
</feature>
<evidence type="ECO:0000313" key="2">
    <source>
        <dbReference type="EMBL" id="ANS29377.1"/>
    </source>
</evidence>
<evidence type="ECO:0000313" key="3">
    <source>
        <dbReference type="Proteomes" id="UP000186108"/>
    </source>
</evidence>
<keyword evidence="1" id="KW-1133">Transmembrane helix</keyword>
<proteinExistence type="predicted"/>
<protein>
    <submittedName>
        <fullName evidence="2">Uncharacterized protein</fullName>
    </submittedName>
</protein>
<dbReference type="RefSeq" id="WP_257225874.1">
    <property type="nucleotide sequence ID" value="NZ_CP009111.1"/>
</dbReference>
<keyword evidence="1" id="KW-0472">Membrane</keyword>
<name>A0A1B1K9T9_RHOOP</name>
<organism evidence="2 3">
    <name type="scientific">Rhodococcus opacus</name>
    <name type="common">Nocardia opaca</name>
    <dbReference type="NCBI Taxonomy" id="37919"/>
    <lineage>
        <taxon>Bacteria</taxon>
        <taxon>Bacillati</taxon>
        <taxon>Actinomycetota</taxon>
        <taxon>Actinomycetes</taxon>
        <taxon>Mycobacteriales</taxon>
        <taxon>Nocardiaceae</taxon>
        <taxon>Rhodococcus</taxon>
    </lineage>
</organism>
<dbReference type="EMBL" id="CP009111">
    <property type="protein sequence ID" value="ANS29377.1"/>
    <property type="molecule type" value="Genomic_DNA"/>
</dbReference>